<accession>T1ITW4</accession>
<organism evidence="2 3">
    <name type="scientific">Strigamia maritima</name>
    <name type="common">European centipede</name>
    <name type="synonym">Geophilus maritimus</name>
    <dbReference type="NCBI Taxonomy" id="126957"/>
    <lineage>
        <taxon>Eukaryota</taxon>
        <taxon>Metazoa</taxon>
        <taxon>Ecdysozoa</taxon>
        <taxon>Arthropoda</taxon>
        <taxon>Myriapoda</taxon>
        <taxon>Chilopoda</taxon>
        <taxon>Pleurostigmophora</taxon>
        <taxon>Geophilomorpha</taxon>
        <taxon>Linotaeniidae</taxon>
        <taxon>Strigamia</taxon>
    </lineage>
</organism>
<keyword evidence="3" id="KW-1185">Reference proteome</keyword>
<evidence type="ECO:0000313" key="2">
    <source>
        <dbReference type="EnsemblMetazoa" id="SMAR004575-PA"/>
    </source>
</evidence>
<dbReference type="Proteomes" id="UP000014500">
    <property type="component" value="Unassembled WGS sequence"/>
</dbReference>
<reference evidence="2" key="2">
    <citation type="submission" date="2015-02" db="UniProtKB">
        <authorList>
            <consortium name="EnsemblMetazoa"/>
        </authorList>
    </citation>
    <scope>IDENTIFICATION</scope>
</reference>
<sequence>MNKKDWIAHSMRILTLGCVTEMEQVVDALISISDVDSSNEENYDMLSLVHAAVHSFSVVDIRLNVFHRLNTPIKPCINKSEFRNCRKVCIQEQIQKAKLCKLPVLANFIDNLAPCKSSTLAKKSLKSYVDILSNLTKSCLCNRICMETHYVLNLYGQLLPFDQPFLFAFTMLTNIAEHIIEVEHYSLMALCADIGNSFGLALGMCVLSFLRYFNLLILWLQSRLTSNV</sequence>
<dbReference type="PhylomeDB" id="T1ITW4"/>
<evidence type="ECO:0000256" key="1">
    <source>
        <dbReference type="SAM" id="Phobius"/>
    </source>
</evidence>
<proteinExistence type="predicted"/>
<name>T1ITW4_STRMM</name>
<keyword evidence="1" id="KW-1133">Transmembrane helix</keyword>
<dbReference type="EMBL" id="AFFK01019297">
    <property type="status" value="NOT_ANNOTATED_CDS"/>
    <property type="molecule type" value="Genomic_DNA"/>
</dbReference>
<dbReference type="EnsemblMetazoa" id="SMAR004575-RA">
    <property type="protein sequence ID" value="SMAR004575-PA"/>
    <property type="gene ID" value="SMAR004575"/>
</dbReference>
<dbReference type="HOGENOM" id="CLU_105186_0_0_1"/>
<protein>
    <submittedName>
        <fullName evidence="2">Uncharacterized protein</fullName>
    </submittedName>
</protein>
<evidence type="ECO:0000313" key="3">
    <source>
        <dbReference type="Proteomes" id="UP000014500"/>
    </source>
</evidence>
<keyword evidence="1" id="KW-0812">Transmembrane</keyword>
<feature type="transmembrane region" description="Helical" evidence="1">
    <location>
        <begin position="198"/>
        <end position="220"/>
    </location>
</feature>
<dbReference type="AlphaFoldDB" id="T1ITW4"/>
<reference evidence="3" key="1">
    <citation type="submission" date="2011-05" db="EMBL/GenBank/DDBJ databases">
        <authorList>
            <person name="Richards S.R."/>
            <person name="Qu J."/>
            <person name="Jiang H."/>
            <person name="Jhangiani S.N."/>
            <person name="Agravi P."/>
            <person name="Goodspeed R."/>
            <person name="Gross S."/>
            <person name="Mandapat C."/>
            <person name="Jackson L."/>
            <person name="Mathew T."/>
            <person name="Pu L."/>
            <person name="Thornton R."/>
            <person name="Saada N."/>
            <person name="Wilczek-Boney K.B."/>
            <person name="Lee S."/>
            <person name="Kovar C."/>
            <person name="Wu Y."/>
            <person name="Scherer S.E."/>
            <person name="Worley K.C."/>
            <person name="Muzny D.M."/>
            <person name="Gibbs R."/>
        </authorList>
    </citation>
    <scope>NUCLEOTIDE SEQUENCE</scope>
    <source>
        <strain evidence="3">Brora</strain>
    </source>
</reference>
<keyword evidence="1" id="KW-0472">Membrane</keyword>
<dbReference type="Gene3D" id="1.10.287.770">
    <property type="entry name" value="YojJ-like"/>
    <property type="match status" value="1"/>
</dbReference>